<reference evidence="3 4" key="1">
    <citation type="journal article" date="2018" name="Nat. Biotechnol.">
        <title>A standardized bacterial taxonomy based on genome phylogeny substantially revises the tree of life.</title>
        <authorList>
            <person name="Parks D.H."/>
            <person name="Chuvochina M."/>
            <person name="Waite D.W."/>
            <person name="Rinke C."/>
            <person name="Skarshewski A."/>
            <person name="Chaumeil P.A."/>
            <person name="Hugenholtz P."/>
        </authorList>
    </citation>
    <scope>NUCLEOTIDE SEQUENCE [LARGE SCALE GENOMIC DNA]</scope>
    <source>
        <strain evidence="3">UBA11247</strain>
    </source>
</reference>
<dbReference type="CDD" id="cd03416">
    <property type="entry name" value="CbiX_SirB_N"/>
    <property type="match status" value="1"/>
</dbReference>
<evidence type="ECO:0000256" key="2">
    <source>
        <dbReference type="ARBA" id="ARBA00023239"/>
    </source>
</evidence>
<evidence type="ECO:0008006" key="5">
    <source>
        <dbReference type="Google" id="ProtNLM"/>
    </source>
</evidence>
<dbReference type="GO" id="GO:0016829">
    <property type="term" value="F:lyase activity"/>
    <property type="evidence" value="ECO:0007669"/>
    <property type="project" value="UniProtKB-KW"/>
</dbReference>
<proteinExistence type="predicted"/>
<keyword evidence="1" id="KW-0479">Metal-binding</keyword>
<evidence type="ECO:0000256" key="1">
    <source>
        <dbReference type="ARBA" id="ARBA00022723"/>
    </source>
</evidence>
<dbReference type="Pfam" id="PF01903">
    <property type="entry name" value="CbiX"/>
    <property type="match status" value="1"/>
</dbReference>
<comment type="caution">
    <text evidence="3">The sequence shown here is derived from an EMBL/GenBank/DDBJ whole genome shotgun (WGS) entry which is preliminary data.</text>
</comment>
<evidence type="ECO:0000313" key="3">
    <source>
        <dbReference type="EMBL" id="HCT13913.1"/>
    </source>
</evidence>
<dbReference type="RefSeq" id="WP_010120310.1">
    <property type="nucleotide sequence ID" value="NZ_DAITTW010000003.1"/>
</dbReference>
<dbReference type="SUPFAM" id="SSF53800">
    <property type="entry name" value="Chelatase"/>
    <property type="match status" value="1"/>
</dbReference>
<protein>
    <recommendedName>
        <fullName evidence="5">Sirohydrochlorin chelatase</fullName>
    </recommendedName>
</protein>
<dbReference type="AlphaFoldDB" id="A0A3D4SXA5"/>
<dbReference type="STRING" id="863239.GCA_000213935_01502"/>
<accession>A0A3D4SXA5</accession>
<evidence type="ECO:0000313" key="4">
    <source>
        <dbReference type="Proteomes" id="UP000261739"/>
    </source>
</evidence>
<dbReference type="EMBL" id="DQID01000104">
    <property type="protein sequence ID" value="HCT13913.1"/>
    <property type="molecule type" value="Genomic_DNA"/>
</dbReference>
<dbReference type="Proteomes" id="UP000261739">
    <property type="component" value="Unassembled WGS sequence"/>
</dbReference>
<name>A0A3D4SXA5_9CORY</name>
<sequence length="225" mass="22389">MADALICLAHGSRHPRADAAVAAVAAAAGGIPAYLDFSPLTLTTVSHLLAARGERSATVVPLLFTRAFHLRHDVPAAIDAAQRETGVRLHLAGGIGTGDDLAGVLAGTVADAAARAGAPEFILYSVGSGDPRANAAVADLTARVAARTGLPGQHLVATGPRGGAARLRAAVGDRRPLVQPLFIAPGTLWDAAVDALTGTAAVPGVPLGTAVAPLVTARAAGTPVR</sequence>
<organism evidence="3 4">
    <name type="scientific">Corynebacterium nuruki</name>
    <dbReference type="NCBI Taxonomy" id="1032851"/>
    <lineage>
        <taxon>Bacteria</taxon>
        <taxon>Bacillati</taxon>
        <taxon>Actinomycetota</taxon>
        <taxon>Actinomycetes</taxon>
        <taxon>Mycobacteriales</taxon>
        <taxon>Corynebacteriaceae</taxon>
        <taxon>Corynebacterium</taxon>
    </lineage>
</organism>
<dbReference type="GO" id="GO:0046872">
    <property type="term" value="F:metal ion binding"/>
    <property type="evidence" value="ECO:0007669"/>
    <property type="project" value="UniProtKB-KW"/>
</dbReference>
<dbReference type="InterPro" id="IPR002762">
    <property type="entry name" value="CbiX-like"/>
</dbReference>
<dbReference type="Gene3D" id="3.40.50.1400">
    <property type="match status" value="2"/>
</dbReference>
<keyword evidence="2" id="KW-0456">Lyase</keyword>
<gene>
    <name evidence="3" type="ORF">DIW82_03715</name>
</gene>